<dbReference type="GO" id="GO:0016020">
    <property type="term" value="C:membrane"/>
    <property type="evidence" value="ECO:0007669"/>
    <property type="project" value="UniProtKB-SubCell"/>
</dbReference>
<evidence type="ECO:0000313" key="13">
    <source>
        <dbReference type="EMBL" id="KAF1752512.1"/>
    </source>
</evidence>
<organism evidence="13 14">
    <name type="scientific">Caenorhabditis remanei</name>
    <name type="common">Caenorhabditis vulgaris</name>
    <dbReference type="NCBI Taxonomy" id="31234"/>
    <lineage>
        <taxon>Eukaryota</taxon>
        <taxon>Metazoa</taxon>
        <taxon>Ecdysozoa</taxon>
        <taxon>Nematoda</taxon>
        <taxon>Chromadorea</taxon>
        <taxon>Rhabditida</taxon>
        <taxon>Rhabditina</taxon>
        <taxon>Rhabditomorpha</taxon>
        <taxon>Rhabditoidea</taxon>
        <taxon>Rhabditidae</taxon>
        <taxon>Peloderinae</taxon>
        <taxon>Caenorhabditis</taxon>
    </lineage>
</organism>
<evidence type="ECO:0000256" key="2">
    <source>
        <dbReference type="ARBA" id="ARBA00009995"/>
    </source>
</evidence>
<dbReference type="Pfam" id="PF00635">
    <property type="entry name" value="Motile_Sperm"/>
    <property type="match status" value="1"/>
</dbReference>
<dbReference type="InterPro" id="IPR002213">
    <property type="entry name" value="UDP_glucos_trans"/>
</dbReference>
<evidence type="ECO:0000256" key="5">
    <source>
        <dbReference type="ARBA" id="ARBA00022679"/>
    </source>
</evidence>
<dbReference type="PROSITE" id="PS50202">
    <property type="entry name" value="MSP"/>
    <property type="match status" value="1"/>
</dbReference>
<feature type="domain" description="MSP" evidence="12">
    <location>
        <begin position="485"/>
        <end position="602"/>
    </location>
</feature>
<dbReference type="GeneID" id="9839451"/>
<dbReference type="KEGG" id="crq:GCK72_019067"/>
<comment type="similarity">
    <text evidence="2">Belongs to the UDP-glycosyltransferase family.</text>
</comment>
<dbReference type="SUPFAM" id="SSF53756">
    <property type="entry name" value="UDP-Glycosyltransferase/glycogen phosphorylase"/>
    <property type="match status" value="1"/>
</dbReference>
<dbReference type="SUPFAM" id="SSF49354">
    <property type="entry name" value="PapD-like"/>
    <property type="match status" value="1"/>
</dbReference>
<evidence type="ECO:0000256" key="8">
    <source>
        <dbReference type="ARBA" id="ARBA00022989"/>
    </source>
</evidence>
<evidence type="ECO:0000256" key="6">
    <source>
        <dbReference type="ARBA" id="ARBA00022692"/>
    </source>
</evidence>
<comment type="subcellular location">
    <subcellularLocation>
        <location evidence="1">Membrane</location>
        <topology evidence="1">Single-pass membrane protein</topology>
    </subcellularLocation>
</comment>
<dbReference type="AlphaFoldDB" id="A0A6A5GDH1"/>
<dbReference type="EMBL" id="WUAV01000005">
    <property type="protein sequence ID" value="KAF1752512.1"/>
    <property type="molecule type" value="Genomic_DNA"/>
</dbReference>
<keyword evidence="8" id="KW-1133">Transmembrane helix</keyword>
<dbReference type="GO" id="GO:0015020">
    <property type="term" value="F:glucuronosyltransferase activity"/>
    <property type="evidence" value="ECO:0007669"/>
    <property type="project" value="UniProtKB-EC"/>
</dbReference>
<name>A0A6A5GDH1_CAERE</name>
<gene>
    <name evidence="13" type="ORF">GCK72_019067</name>
</gene>
<dbReference type="RefSeq" id="XP_053581779.1">
    <property type="nucleotide sequence ID" value="XM_053732866.1"/>
</dbReference>
<dbReference type="PANTHER" id="PTHR48043:SF143">
    <property type="entry name" value="UDP-GLUCURONOSYLTRANSFERASE"/>
    <property type="match status" value="1"/>
</dbReference>
<feature type="signal peptide" evidence="11">
    <location>
        <begin position="1"/>
        <end position="16"/>
    </location>
</feature>
<evidence type="ECO:0000256" key="3">
    <source>
        <dbReference type="ARBA" id="ARBA00012544"/>
    </source>
</evidence>
<dbReference type="PANTHER" id="PTHR48043">
    <property type="entry name" value="EG:EG0003.4 PROTEIN-RELATED"/>
    <property type="match status" value="1"/>
</dbReference>
<dbReference type="FunFam" id="3.40.50.2000:FF:000021">
    <property type="entry name" value="UDP-glucuronosyltransferase"/>
    <property type="match status" value="1"/>
</dbReference>
<keyword evidence="7 11" id="KW-0732">Signal</keyword>
<evidence type="ECO:0000259" key="12">
    <source>
        <dbReference type="PROSITE" id="PS50202"/>
    </source>
</evidence>
<dbReference type="CTD" id="9839451"/>
<comment type="catalytic activity">
    <reaction evidence="10">
        <text>glucuronate acceptor + UDP-alpha-D-glucuronate = acceptor beta-D-glucuronoside + UDP + H(+)</text>
        <dbReference type="Rhea" id="RHEA:21032"/>
        <dbReference type="ChEBI" id="CHEBI:15378"/>
        <dbReference type="ChEBI" id="CHEBI:58052"/>
        <dbReference type="ChEBI" id="CHEBI:58223"/>
        <dbReference type="ChEBI" id="CHEBI:132367"/>
        <dbReference type="ChEBI" id="CHEBI:132368"/>
        <dbReference type="EC" id="2.4.1.17"/>
    </reaction>
</comment>
<dbReference type="Gene3D" id="3.40.50.2000">
    <property type="entry name" value="Glycogen Phosphorylase B"/>
    <property type="match status" value="1"/>
</dbReference>
<evidence type="ECO:0000313" key="14">
    <source>
        <dbReference type="Proteomes" id="UP000483820"/>
    </source>
</evidence>
<dbReference type="InterPro" id="IPR050271">
    <property type="entry name" value="UDP-glycosyltransferase"/>
</dbReference>
<accession>A0A6A5GDH1</accession>
<evidence type="ECO:0000256" key="1">
    <source>
        <dbReference type="ARBA" id="ARBA00004167"/>
    </source>
</evidence>
<keyword evidence="4" id="KW-0328">Glycosyltransferase</keyword>
<proteinExistence type="inferred from homology"/>
<evidence type="ECO:0000256" key="9">
    <source>
        <dbReference type="ARBA" id="ARBA00023136"/>
    </source>
</evidence>
<dbReference type="Pfam" id="PF00201">
    <property type="entry name" value="UDPGT"/>
    <property type="match status" value="1"/>
</dbReference>
<feature type="chain" id="PRO_5025336136" description="glucuronosyltransferase" evidence="11">
    <location>
        <begin position="17"/>
        <end position="603"/>
    </location>
</feature>
<dbReference type="Gene3D" id="2.60.40.10">
    <property type="entry name" value="Immunoglobulins"/>
    <property type="match status" value="1"/>
</dbReference>
<protein>
    <recommendedName>
        <fullName evidence="3">glucuronosyltransferase</fullName>
        <ecNumber evidence="3">2.4.1.17</ecNumber>
    </recommendedName>
</protein>
<dbReference type="CDD" id="cd03784">
    <property type="entry name" value="GT1_Gtf-like"/>
    <property type="match status" value="1"/>
</dbReference>
<dbReference type="Proteomes" id="UP000483820">
    <property type="component" value="Chromosome V"/>
</dbReference>
<evidence type="ECO:0000256" key="11">
    <source>
        <dbReference type="SAM" id="SignalP"/>
    </source>
</evidence>
<dbReference type="EC" id="2.4.1.17" evidence="3"/>
<reference evidence="13 14" key="1">
    <citation type="submission" date="2019-12" db="EMBL/GenBank/DDBJ databases">
        <title>Chromosome-level assembly of the Caenorhabditis remanei genome.</title>
        <authorList>
            <person name="Teterina A.A."/>
            <person name="Willis J.H."/>
            <person name="Phillips P.C."/>
        </authorList>
    </citation>
    <scope>NUCLEOTIDE SEQUENCE [LARGE SCALE GENOMIC DNA]</scope>
    <source>
        <strain evidence="13 14">PX506</strain>
        <tissue evidence="13">Whole organism</tissue>
    </source>
</reference>
<dbReference type="InterPro" id="IPR013783">
    <property type="entry name" value="Ig-like_fold"/>
</dbReference>
<dbReference type="InterPro" id="IPR000535">
    <property type="entry name" value="MSP_dom"/>
</dbReference>
<evidence type="ECO:0000256" key="4">
    <source>
        <dbReference type="ARBA" id="ARBA00022676"/>
    </source>
</evidence>
<keyword evidence="5" id="KW-0808">Transferase</keyword>
<dbReference type="InterPro" id="IPR008962">
    <property type="entry name" value="PapD-like_sf"/>
</dbReference>
<evidence type="ECO:0000256" key="10">
    <source>
        <dbReference type="ARBA" id="ARBA00047475"/>
    </source>
</evidence>
<sequence length="603" mass="67927">MKLLLILLISLGTVNTGKVLVYSPSISRSHLISNGRIADALVDAGHEVVMFIPEYEPLTEFTGTKKAKVITLRNFTTRYADFDDFGKLMLTISRVGFMERLEFENTMADMCDDLMKRRVDLEQLRDIQFDVAFSEQIDLCGVGVIRYLGIKNHLWISTTPIMDNVAYNLGIPSPSSYVPTIEDNDNSDRMNFWQRAFNLYMSTGTQIVNLLATDKTTEVFRKYVPDFPCVREIAANSSLCFVNSDEVLDLQRPTITKTIYVGGLGVSNETKPLDEKFSKIMSKGKEGVVIVSLGSIVPFGDFPEPAKQGVLEAIKEISDYHFLIKIAKKDETTKTLITGIPNIDLVTWLPQVDLLSHPLLKLFVMHGGINGLVETALKAVPQVIIPIFADQQRNGRMAERRGIGKVLSKLEVGKKNFKESVLTVLKTPSYKKNAIRIAKMMREKPFTPEDRLVRWTNFAIDHGVLEEFHVEGSRLSGLVYYNLDVMFTQPGTKIVFNAPYDDKHTYHIKVINSSARRIGYGIKTTNMKRLGVDPPCGVLDPKEAVLLAVSCDAFAFGQEDTNNDRITVEWTNTPDGAAKQFRREWFQGDGMVRRKNLPIEYNP</sequence>
<comment type="caution">
    <text evidence="13">The sequence shown here is derived from an EMBL/GenBank/DDBJ whole genome shotgun (WGS) entry which is preliminary data.</text>
</comment>
<evidence type="ECO:0000256" key="7">
    <source>
        <dbReference type="ARBA" id="ARBA00022729"/>
    </source>
</evidence>
<keyword evidence="6" id="KW-0812">Transmembrane</keyword>
<keyword evidence="9" id="KW-0472">Membrane</keyword>